<organism evidence="1">
    <name type="scientific">Pseudomonas marincola</name>
    <dbReference type="NCBI Taxonomy" id="437900"/>
    <lineage>
        <taxon>Bacteria</taxon>
        <taxon>Pseudomonadati</taxon>
        <taxon>Pseudomonadota</taxon>
        <taxon>Gammaproteobacteria</taxon>
        <taxon>Pseudomonadales</taxon>
        <taxon>Pseudomonadaceae</taxon>
        <taxon>Pseudomonas</taxon>
    </lineage>
</organism>
<gene>
    <name evidence="1" type="ORF">PMYSY11_0511</name>
</gene>
<reference evidence="1" key="1">
    <citation type="submission" date="2019-02" db="EMBL/GenBank/DDBJ databases">
        <authorList>
            <consortium name="Genoscope - CEA"/>
            <person name="William W."/>
        </authorList>
    </citation>
    <scope>NUCLEOTIDE SEQUENCE [LARGE SCALE GENOMIC DNA]</scope>
    <source>
        <strain evidence="1">YSy11</strain>
    </source>
</reference>
<sequence length="59" mass="6924">MLQANLHLSHLFESVSDGVKCCQVNWLPTAFQMIESRHMYYVRTEQEQFIGKLASTIRH</sequence>
<proteinExistence type="predicted"/>
<dbReference type="AlphaFoldDB" id="A0A653DYM4"/>
<evidence type="ECO:0000313" key="1">
    <source>
        <dbReference type="EMBL" id="VEV95558.1"/>
    </source>
</evidence>
<accession>A0A653DYM4</accession>
<protein>
    <submittedName>
        <fullName evidence="1">Uncharacterized protein</fullName>
    </submittedName>
</protein>
<dbReference type="EMBL" id="LR215729">
    <property type="protein sequence ID" value="VEV95558.1"/>
    <property type="molecule type" value="Genomic_DNA"/>
</dbReference>
<name>A0A653DYM4_9PSED</name>